<evidence type="ECO:0000256" key="4">
    <source>
        <dbReference type="ARBA" id="ARBA00022448"/>
    </source>
</evidence>
<dbReference type="Pfam" id="PF02302">
    <property type="entry name" value="PTS_IIB"/>
    <property type="match status" value="1"/>
</dbReference>
<evidence type="ECO:0000256" key="2">
    <source>
        <dbReference type="ARBA" id="ARBA00004496"/>
    </source>
</evidence>
<evidence type="ECO:0000256" key="5">
    <source>
        <dbReference type="ARBA" id="ARBA00022475"/>
    </source>
</evidence>
<reference evidence="17 18" key="1">
    <citation type="submission" date="2019-01" db="EMBL/GenBank/DDBJ databases">
        <title>Draft genome sequences of the type strains of six Macrococcus species.</title>
        <authorList>
            <person name="Mazhar S."/>
            <person name="Altermann E."/>
            <person name="Hill C."/>
            <person name="Mcauliffe O."/>
        </authorList>
    </citation>
    <scope>NUCLEOTIDE SEQUENCE [LARGE SCALE GENOMIC DNA]</scope>
    <source>
        <strain evidence="17 18">CCM4815</strain>
    </source>
</reference>
<dbReference type="InterPro" id="IPR003501">
    <property type="entry name" value="PTS_EIIB_2/3"/>
</dbReference>
<dbReference type="GO" id="GO:0022877">
    <property type="term" value="F:protein-N(PI)-phosphohistidine-fructose phosphotransferase system transporter activity"/>
    <property type="evidence" value="ECO:0007669"/>
    <property type="project" value="InterPro"/>
</dbReference>
<dbReference type="InterPro" id="IPR013011">
    <property type="entry name" value="PTS_EIIB_2"/>
</dbReference>
<dbReference type="AlphaFoldDB" id="A0A4R6BVB0"/>
<dbReference type="InterPro" id="IPR050864">
    <property type="entry name" value="Bacterial_PTS_Sugar_Transport"/>
</dbReference>
<evidence type="ECO:0000256" key="3">
    <source>
        <dbReference type="ARBA" id="ARBA00011798"/>
    </source>
</evidence>
<comment type="subcellular location">
    <subcellularLocation>
        <location evidence="1">Cell inner membrane</location>
        <topology evidence="1">Multi-pass membrane protein</topology>
    </subcellularLocation>
    <subcellularLocation>
        <location evidence="2">Cytoplasm</location>
    </subcellularLocation>
</comment>
<keyword evidence="11 13" id="KW-1133">Transmembrane helix</keyword>
<feature type="transmembrane region" description="Helical" evidence="13">
    <location>
        <begin position="595"/>
        <end position="616"/>
    </location>
</feature>
<dbReference type="InterPro" id="IPR006327">
    <property type="entry name" value="PTS_IIC_fruc"/>
</dbReference>
<evidence type="ECO:0000256" key="1">
    <source>
        <dbReference type="ARBA" id="ARBA00004429"/>
    </source>
</evidence>
<feature type="transmembrane region" description="Helical" evidence="13">
    <location>
        <begin position="416"/>
        <end position="435"/>
    </location>
</feature>
<dbReference type="EMBL" id="SCWB01000005">
    <property type="protein sequence ID" value="TDM12211.1"/>
    <property type="molecule type" value="Genomic_DNA"/>
</dbReference>
<keyword evidence="8" id="KW-0808">Transferase</keyword>
<dbReference type="InterPro" id="IPR013014">
    <property type="entry name" value="PTS_EIIC_2"/>
</dbReference>
<feature type="transmembrane region" description="Helical" evidence="13">
    <location>
        <begin position="456"/>
        <end position="477"/>
    </location>
</feature>
<feature type="transmembrane region" description="Helical" evidence="13">
    <location>
        <begin position="530"/>
        <end position="550"/>
    </location>
</feature>
<evidence type="ECO:0000313" key="18">
    <source>
        <dbReference type="Proteomes" id="UP000294802"/>
    </source>
</evidence>
<keyword evidence="7" id="KW-0762">Sugar transport</keyword>
<evidence type="ECO:0000259" key="16">
    <source>
        <dbReference type="PROSITE" id="PS51104"/>
    </source>
</evidence>
<dbReference type="GO" id="GO:0009401">
    <property type="term" value="P:phosphoenolpyruvate-dependent sugar phosphotransferase system"/>
    <property type="evidence" value="ECO:0007669"/>
    <property type="project" value="UniProtKB-KW"/>
</dbReference>
<dbReference type="OrthoDB" id="9782569at2"/>
<dbReference type="PANTHER" id="PTHR30505:SF28">
    <property type="entry name" value="PTS SYSTEM 2-O-ALPHA-MANNOSYL-D-GLYCERATE-SPECIFIC EIIABC COMPONENT"/>
    <property type="match status" value="1"/>
</dbReference>
<gene>
    <name evidence="17" type="ORF">ERX29_03865</name>
</gene>
<accession>A0A4R6BVB0</accession>
<proteinExistence type="predicted"/>
<evidence type="ECO:0000259" key="14">
    <source>
        <dbReference type="PROSITE" id="PS51094"/>
    </source>
</evidence>
<evidence type="ECO:0000256" key="10">
    <source>
        <dbReference type="ARBA" id="ARBA00022692"/>
    </source>
</evidence>
<dbReference type="NCBIfam" id="TIGR01427">
    <property type="entry name" value="PTS_IIC_fructo"/>
    <property type="match status" value="1"/>
</dbReference>
<dbReference type="NCBIfam" id="TIGR00848">
    <property type="entry name" value="fruA"/>
    <property type="match status" value="1"/>
</dbReference>
<feature type="domain" description="PTS EIIB type-2" evidence="15">
    <location>
        <begin position="170"/>
        <end position="265"/>
    </location>
</feature>
<evidence type="ECO:0000256" key="12">
    <source>
        <dbReference type="ARBA" id="ARBA00023136"/>
    </source>
</evidence>
<dbReference type="SUPFAM" id="SSF52794">
    <property type="entry name" value="PTS system IIB component-like"/>
    <property type="match status" value="1"/>
</dbReference>
<dbReference type="InterPro" id="IPR036095">
    <property type="entry name" value="PTS_EIIB-like_sf"/>
</dbReference>
<dbReference type="PROSITE" id="PS00372">
    <property type="entry name" value="PTS_EIIA_TYPE_2_HIS"/>
    <property type="match status" value="1"/>
</dbReference>
<evidence type="ECO:0000256" key="7">
    <source>
        <dbReference type="ARBA" id="ARBA00022597"/>
    </source>
</evidence>
<dbReference type="PROSITE" id="PS51104">
    <property type="entry name" value="PTS_EIIC_TYPE_2"/>
    <property type="match status" value="1"/>
</dbReference>
<evidence type="ECO:0000256" key="6">
    <source>
        <dbReference type="ARBA" id="ARBA00022553"/>
    </source>
</evidence>
<keyword evidence="4" id="KW-0813">Transport</keyword>
<dbReference type="InterPro" id="IPR002178">
    <property type="entry name" value="PTS_EIIA_type-2_dom"/>
</dbReference>
<keyword evidence="9" id="KW-0598">Phosphotransferase system</keyword>
<dbReference type="FunFam" id="3.40.50.2300:FF:000014">
    <property type="entry name" value="PTS system fructose-like transporter subunit IIB"/>
    <property type="match status" value="1"/>
</dbReference>
<organism evidence="17 18">
    <name type="scientific">Macrococcus lamae</name>
    <dbReference type="NCBI Taxonomy" id="198484"/>
    <lineage>
        <taxon>Bacteria</taxon>
        <taxon>Bacillati</taxon>
        <taxon>Bacillota</taxon>
        <taxon>Bacilli</taxon>
        <taxon>Bacillales</taxon>
        <taxon>Staphylococcaceae</taxon>
        <taxon>Macrococcus</taxon>
    </lineage>
</organism>
<dbReference type="RefSeq" id="WP_133443381.1">
    <property type="nucleotide sequence ID" value="NZ_SCWB01000005.1"/>
</dbReference>
<evidence type="ECO:0000256" key="9">
    <source>
        <dbReference type="ARBA" id="ARBA00022683"/>
    </source>
</evidence>
<dbReference type="FunFam" id="3.40.930.10:FF:000009">
    <property type="entry name" value="PTS system, fructose specific IIABC component"/>
    <property type="match status" value="1"/>
</dbReference>
<feature type="transmembrane region" description="Helical" evidence="13">
    <location>
        <begin position="372"/>
        <end position="396"/>
    </location>
</feature>
<comment type="subunit">
    <text evidence="3">Homodimer or homotrimer. Seems to be a monomer when not phosphorylated.</text>
</comment>
<sequence length="637" mass="66886">MRITDLLTESTIAMDLRASSKDAVINELVDTLWSAGKLNDKENYREAIYAREAQSTTGIGEGIAIPHAKTNAVKTPAIAFGKSKIGVDYQSLDGTPAHLFFMIAAPAGGAQTHLDALAKLSGILMNEDVREELLNADSKEEVLSIIDAHDEPEEPPVQAAVSQNNKEDLILAVTACPTGIAHTYMAADSLKNKAAKMGVPIKVETNGSGGVKNKLTDDEIRRAKGIIVAADVNVDTARFNGKNVVMVPVADGIKRPEELITMAQDDSRPKFIAKGGSNTSDSGERKGFYKHLMSGVSNMLPFVVAGGILMALAFMFGITSFDPKADDYHPFAEALWSIGNGGAFALMIPILAGFIAMSIADRPGLAPGMVGGMLAVSGGSGFLGGLIAGFLAGYLVQGIKKLLSILPQAFEGTKPTLLYPLLGVLSTGLIMYYIINPPTKWLNEWMNTTLSGMSGTNIVLLGLVLGGMMAVDMGGPINKASYAFGIAAIAGENYAPITAAMIGGMVPPLAIAVSMMIFKRKYTKTQRGSILSNLVMGASFITEGAIPFAAADPLRVIPSMIAGSATAGALAMAFGCRIPAPHGGLWVAGLDMNHIGGFLLSLLVGILISAVIYGLIKPKLSEEEIAQEIDTERAAEA</sequence>
<dbReference type="PROSITE" id="PS51099">
    <property type="entry name" value="PTS_EIIB_TYPE_2"/>
    <property type="match status" value="1"/>
</dbReference>
<keyword evidence="18" id="KW-1185">Reference proteome</keyword>
<evidence type="ECO:0000313" key="17">
    <source>
        <dbReference type="EMBL" id="TDM12211.1"/>
    </source>
</evidence>
<feature type="transmembrane region" description="Helical" evidence="13">
    <location>
        <begin position="497"/>
        <end position="518"/>
    </location>
</feature>
<keyword evidence="5" id="KW-1003">Cell membrane</keyword>
<dbReference type="GO" id="GO:0005886">
    <property type="term" value="C:plasma membrane"/>
    <property type="evidence" value="ECO:0007669"/>
    <property type="project" value="UniProtKB-SubCell"/>
</dbReference>
<dbReference type="InterPro" id="IPR004715">
    <property type="entry name" value="PTS_IIA_fruc"/>
</dbReference>
<dbReference type="Pfam" id="PF00359">
    <property type="entry name" value="PTS_EIIA_2"/>
    <property type="match status" value="1"/>
</dbReference>
<dbReference type="NCBIfam" id="TIGR00829">
    <property type="entry name" value="FRU"/>
    <property type="match status" value="1"/>
</dbReference>
<dbReference type="GO" id="GO:0090563">
    <property type="term" value="F:protein-phosphocysteine-sugar phosphotransferase activity"/>
    <property type="evidence" value="ECO:0007669"/>
    <property type="project" value="TreeGrafter"/>
</dbReference>
<dbReference type="PANTHER" id="PTHR30505">
    <property type="entry name" value="FRUCTOSE-LIKE PERMEASE"/>
    <property type="match status" value="1"/>
</dbReference>
<evidence type="ECO:0000256" key="11">
    <source>
        <dbReference type="ARBA" id="ARBA00022989"/>
    </source>
</evidence>
<dbReference type="CDD" id="cd00211">
    <property type="entry name" value="PTS_IIA_fru"/>
    <property type="match status" value="1"/>
</dbReference>
<dbReference type="CDD" id="cd05569">
    <property type="entry name" value="PTS_IIB_fructose"/>
    <property type="match status" value="1"/>
</dbReference>
<keyword evidence="10 13" id="KW-0812">Transmembrane</keyword>
<dbReference type="GO" id="GO:0005737">
    <property type="term" value="C:cytoplasm"/>
    <property type="evidence" value="ECO:0007669"/>
    <property type="project" value="UniProtKB-SubCell"/>
</dbReference>
<name>A0A4R6BVB0_9STAP</name>
<keyword evidence="6" id="KW-0597">Phosphoprotein</keyword>
<dbReference type="GO" id="GO:0005351">
    <property type="term" value="F:carbohydrate:proton symporter activity"/>
    <property type="evidence" value="ECO:0007669"/>
    <property type="project" value="InterPro"/>
</dbReference>
<feature type="transmembrane region" description="Helical" evidence="13">
    <location>
        <begin position="341"/>
        <end position="360"/>
    </location>
</feature>
<evidence type="ECO:0000256" key="13">
    <source>
        <dbReference type="SAM" id="Phobius"/>
    </source>
</evidence>
<dbReference type="Gene3D" id="3.40.930.10">
    <property type="entry name" value="Mannitol-specific EII, Chain A"/>
    <property type="match status" value="1"/>
</dbReference>
<evidence type="ECO:0000259" key="15">
    <source>
        <dbReference type="PROSITE" id="PS51099"/>
    </source>
</evidence>
<dbReference type="InterPro" id="IPR003352">
    <property type="entry name" value="PTS_EIIC"/>
</dbReference>
<keyword evidence="12 13" id="KW-0472">Membrane</keyword>
<protein>
    <submittedName>
        <fullName evidence="17">PTS fructose transporter subunit IIC</fullName>
    </submittedName>
</protein>
<dbReference type="InterPro" id="IPR003353">
    <property type="entry name" value="PTS_IIB_fruc"/>
</dbReference>
<dbReference type="Gene3D" id="3.40.50.2300">
    <property type="match status" value="1"/>
</dbReference>
<dbReference type="InterPro" id="IPR016152">
    <property type="entry name" value="PTrfase/Anion_transptr"/>
</dbReference>
<dbReference type="PROSITE" id="PS51094">
    <property type="entry name" value="PTS_EIIA_TYPE_2"/>
    <property type="match status" value="1"/>
</dbReference>
<feature type="domain" description="PTS EIIC type-2" evidence="16">
    <location>
        <begin position="288"/>
        <end position="625"/>
    </location>
</feature>
<dbReference type="Proteomes" id="UP000294802">
    <property type="component" value="Unassembled WGS sequence"/>
</dbReference>
<dbReference type="Pfam" id="PF02378">
    <property type="entry name" value="PTS_EIIC"/>
    <property type="match status" value="1"/>
</dbReference>
<evidence type="ECO:0000256" key="8">
    <source>
        <dbReference type="ARBA" id="ARBA00022679"/>
    </source>
</evidence>
<feature type="transmembrane region" description="Helical" evidence="13">
    <location>
        <begin position="299"/>
        <end position="321"/>
    </location>
</feature>
<dbReference type="SUPFAM" id="SSF55804">
    <property type="entry name" value="Phoshotransferase/anion transport protein"/>
    <property type="match status" value="1"/>
</dbReference>
<comment type="caution">
    <text evidence="17">The sequence shown here is derived from an EMBL/GenBank/DDBJ whole genome shotgun (WGS) entry which is preliminary data.</text>
</comment>
<feature type="domain" description="PTS EIIA type-2" evidence="14">
    <location>
        <begin position="5"/>
        <end position="149"/>
    </location>
</feature>